<dbReference type="EMBL" id="JAUKVY010000002">
    <property type="protein sequence ID" value="MDO1531202.1"/>
    <property type="molecule type" value="Genomic_DNA"/>
</dbReference>
<dbReference type="PROSITE" id="PS50253">
    <property type="entry name" value="COX3"/>
    <property type="match status" value="1"/>
</dbReference>
<dbReference type="InterPro" id="IPR000298">
    <property type="entry name" value="Cyt_c_oxidase-like_su3"/>
</dbReference>
<feature type="transmembrane region" description="Helical" evidence="8">
    <location>
        <begin position="23"/>
        <end position="44"/>
    </location>
</feature>
<evidence type="ECO:0000256" key="1">
    <source>
        <dbReference type="ARBA" id="ARBA00004141"/>
    </source>
</evidence>
<dbReference type="InterPro" id="IPR024791">
    <property type="entry name" value="Cyt_c/ubiquinol_Oxase_su3"/>
</dbReference>
<feature type="transmembrane region" description="Helical" evidence="8">
    <location>
        <begin position="64"/>
        <end position="85"/>
    </location>
</feature>
<evidence type="ECO:0000256" key="8">
    <source>
        <dbReference type="SAM" id="Phobius"/>
    </source>
</evidence>
<dbReference type="SUPFAM" id="SSF81452">
    <property type="entry name" value="Cytochrome c oxidase subunit III-like"/>
    <property type="match status" value="1"/>
</dbReference>
<proteinExistence type="inferred from homology"/>
<dbReference type="Proteomes" id="UP001169027">
    <property type="component" value="Unassembled WGS sequence"/>
</dbReference>
<feature type="compositionally biased region" description="Low complexity" evidence="7">
    <location>
        <begin position="1"/>
        <end position="12"/>
    </location>
</feature>
<keyword evidence="4 8" id="KW-1133">Transmembrane helix</keyword>
<evidence type="ECO:0000256" key="6">
    <source>
        <dbReference type="RuleBase" id="RU003376"/>
    </source>
</evidence>
<evidence type="ECO:0000313" key="10">
    <source>
        <dbReference type="EMBL" id="MDO1531202.1"/>
    </source>
</evidence>
<feature type="transmembrane region" description="Helical" evidence="8">
    <location>
        <begin position="97"/>
        <end position="116"/>
    </location>
</feature>
<comment type="similarity">
    <text evidence="2 6">Belongs to the cytochrome c oxidase subunit 3 family.</text>
</comment>
<keyword evidence="3 6" id="KW-0812">Transmembrane</keyword>
<feature type="region of interest" description="Disordered" evidence="7">
    <location>
        <begin position="1"/>
        <end position="22"/>
    </location>
</feature>
<reference evidence="10" key="1">
    <citation type="submission" date="2023-06" db="EMBL/GenBank/DDBJ databases">
        <authorList>
            <person name="Jiang Y."/>
            <person name="Liu Q."/>
        </authorList>
    </citation>
    <scope>NUCLEOTIDE SEQUENCE</scope>
    <source>
        <strain evidence="10">CGMCC 1.12090</strain>
    </source>
</reference>
<accession>A0ABT8RZP4</accession>
<dbReference type="PANTHER" id="PTHR11403:SF10">
    <property type="entry name" value="CYTOCHROME C OXIDASE"/>
    <property type="match status" value="1"/>
</dbReference>
<evidence type="ECO:0000256" key="4">
    <source>
        <dbReference type="ARBA" id="ARBA00022989"/>
    </source>
</evidence>
<dbReference type="Gene3D" id="1.20.120.80">
    <property type="entry name" value="Cytochrome c oxidase, subunit III, four-helix bundle"/>
    <property type="match status" value="1"/>
</dbReference>
<evidence type="ECO:0000313" key="11">
    <source>
        <dbReference type="Proteomes" id="UP001169027"/>
    </source>
</evidence>
<sequence>MNASAALRAGVARRGGRPPDTRASAAGIGLWVFMGVATALFSLFVTAYVMRMNGSDAVAIPLPWQLWLSSALLAIGSVALQRATTAARGAEPARARRLLWAGGLCALAFLAVQLWAWQALTSTQVTPAGNPGAAFFYLLTAMHGLHVMGGLAAWAWTVHAAWPDPAAAAWRIALCARYWHFLLAVWGVLFALLGWVTPEVARAICGTP</sequence>
<protein>
    <submittedName>
        <fullName evidence="10">Bb3-type cytochrome oxidase subunit III</fullName>
    </submittedName>
</protein>
<keyword evidence="5 8" id="KW-0472">Membrane</keyword>
<feature type="transmembrane region" description="Helical" evidence="8">
    <location>
        <begin position="136"/>
        <end position="157"/>
    </location>
</feature>
<dbReference type="InterPro" id="IPR013833">
    <property type="entry name" value="Cyt_c_oxidase_su3_a-hlx"/>
</dbReference>
<feature type="domain" description="Heme-copper oxidase subunit III family profile" evidence="9">
    <location>
        <begin position="1"/>
        <end position="198"/>
    </location>
</feature>
<evidence type="ECO:0000256" key="7">
    <source>
        <dbReference type="SAM" id="MobiDB-lite"/>
    </source>
</evidence>
<dbReference type="InterPro" id="IPR035973">
    <property type="entry name" value="Cyt_c_oxidase_su3-like_sf"/>
</dbReference>
<evidence type="ECO:0000256" key="2">
    <source>
        <dbReference type="ARBA" id="ARBA00010581"/>
    </source>
</evidence>
<gene>
    <name evidence="10" type="ORF">Q2T77_02790</name>
</gene>
<dbReference type="RefSeq" id="WP_301803470.1">
    <property type="nucleotide sequence ID" value="NZ_JAUJZH010000002.1"/>
</dbReference>
<evidence type="ECO:0000256" key="3">
    <source>
        <dbReference type="ARBA" id="ARBA00022692"/>
    </source>
</evidence>
<comment type="subcellular location">
    <subcellularLocation>
        <location evidence="6">Cell membrane</location>
        <topology evidence="6">Multi-pass membrane protein</topology>
    </subcellularLocation>
    <subcellularLocation>
        <location evidence="1">Membrane</location>
        <topology evidence="1">Multi-pass membrane protein</topology>
    </subcellularLocation>
</comment>
<comment type="caution">
    <text evidence="10">The sequence shown here is derived from an EMBL/GenBank/DDBJ whole genome shotgun (WGS) entry which is preliminary data.</text>
</comment>
<name>A0ABT8RZP4_9BURK</name>
<dbReference type="PANTHER" id="PTHR11403">
    <property type="entry name" value="CYTOCHROME C OXIDASE SUBUNIT III"/>
    <property type="match status" value="1"/>
</dbReference>
<evidence type="ECO:0000256" key="5">
    <source>
        <dbReference type="ARBA" id="ARBA00023136"/>
    </source>
</evidence>
<keyword evidence="11" id="KW-1185">Reference proteome</keyword>
<feature type="transmembrane region" description="Helical" evidence="8">
    <location>
        <begin position="178"/>
        <end position="196"/>
    </location>
</feature>
<evidence type="ECO:0000259" key="9">
    <source>
        <dbReference type="PROSITE" id="PS50253"/>
    </source>
</evidence>
<organism evidence="10 11">
    <name type="scientific">Variovorax ginsengisoli</name>
    <dbReference type="NCBI Taxonomy" id="363844"/>
    <lineage>
        <taxon>Bacteria</taxon>
        <taxon>Pseudomonadati</taxon>
        <taxon>Pseudomonadota</taxon>
        <taxon>Betaproteobacteria</taxon>
        <taxon>Burkholderiales</taxon>
        <taxon>Comamonadaceae</taxon>
        <taxon>Variovorax</taxon>
    </lineage>
</organism>